<evidence type="ECO:0000313" key="1">
    <source>
        <dbReference type="EMBL" id="KMO28633.1"/>
    </source>
</evidence>
<protein>
    <submittedName>
        <fullName evidence="1">Uncharacterized protein</fullName>
    </submittedName>
</protein>
<dbReference type="AlphaFoldDB" id="A0A0J6S5A1"/>
<dbReference type="Proteomes" id="UP000035929">
    <property type="component" value="Unassembled WGS sequence"/>
</dbReference>
<reference evidence="1 2" key="1">
    <citation type="submission" date="2015-03" db="EMBL/GenBank/DDBJ databases">
        <title>Genome sequencing of Methylobacterium aquaticum DSM16371 type strain.</title>
        <authorList>
            <person name="Chaudhry V."/>
            <person name="Patil P.B."/>
        </authorList>
    </citation>
    <scope>NUCLEOTIDE SEQUENCE [LARGE SCALE GENOMIC DNA]</scope>
    <source>
        <strain evidence="1 2">DSM 16371</strain>
    </source>
</reference>
<gene>
    <name evidence="1" type="ORF">VP06_26920</name>
</gene>
<dbReference type="EMBL" id="LABX01000240">
    <property type="protein sequence ID" value="KMO28633.1"/>
    <property type="molecule type" value="Genomic_DNA"/>
</dbReference>
<comment type="caution">
    <text evidence="1">The sequence shown here is derived from an EMBL/GenBank/DDBJ whole genome shotgun (WGS) entry which is preliminary data.</text>
</comment>
<accession>A0A0J6S5A1</accession>
<name>A0A0J6S5A1_9HYPH</name>
<dbReference type="RefSeq" id="WP_048466866.1">
    <property type="nucleotide sequence ID" value="NZ_LABX01000240.1"/>
</dbReference>
<organism evidence="1 2">
    <name type="scientific">Methylobacterium aquaticum</name>
    <dbReference type="NCBI Taxonomy" id="270351"/>
    <lineage>
        <taxon>Bacteria</taxon>
        <taxon>Pseudomonadati</taxon>
        <taxon>Pseudomonadota</taxon>
        <taxon>Alphaproteobacteria</taxon>
        <taxon>Hyphomicrobiales</taxon>
        <taxon>Methylobacteriaceae</taxon>
        <taxon>Methylobacterium</taxon>
    </lineage>
</organism>
<dbReference type="PATRIC" id="fig|270351.6.peg.3559"/>
<evidence type="ECO:0000313" key="2">
    <source>
        <dbReference type="Proteomes" id="UP000035929"/>
    </source>
</evidence>
<proteinExistence type="predicted"/>
<sequence>MRINNPVPTLEGLLAVFEDGAAKGGTFVDQVMCQTAIDGIADAILAIGMLGSRMEASGLLEPFTEEPAAPRTPVERRQLARFAAPFDPDGRVVQIPTAFTREAGR</sequence>